<protein>
    <submittedName>
        <fullName evidence="3">Uncharacterized protein</fullName>
    </submittedName>
</protein>
<evidence type="ECO:0000313" key="2">
    <source>
        <dbReference type="Proteomes" id="UP000036681"/>
    </source>
</evidence>
<dbReference type="WBParaSite" id="ALUE_0001961101-mRNA-1">
    <property type="protein sequence ID" value="ALUE_0001961101-mRNA-1"/>
    <property type="gene ID" value="ALUE_0001961101"/>
</dbReference>
<feature type="compositionally biased region" description="Polar residues" evidence="1">
    <location>
        <begin position="21"/>
        <end position="43"/>
    </location>
</feature>
<keyword evidence="2" id="KW-1185">Reference proteome</keyword>
<evidence type="ECO:0000256" key="1">
    <source>
        <dbReference type="SAM" id="MobiDB-lite"/>
    </source>
</evidence>
<organism evidence="2 3">
    <name type="scientific">Ascaris lumbricoides</name>
    <name type="common">Giant roundworm</name>
    <dbReference type="NCBI Taxonomy" id="6252"/>
    <lineage>
        <taxon>Eukaryota</taxon>
        <taxon>Metazoa</taxon>
        <taxon>Ecdysozoa</taxon>
        <taxon>Nematoda</taxon>
        <taxon>Chromadorea</taxon>
        <taxon>Rhabditida</taxon>
        <taxon>Spirurina</taxon>
        <taxon>Ascaridomorpha</taxon>
        <taxon>Ascaridoidea</taxon>
        <taxon>Ascarididae</taxon>
        <taxon>Ascaris</taxon>
    </lineage>
</organism>
<dbReference type="AlphaFoldDB" id="A0A0M3ILI3"/>
<feature type="region of interest" description="Disordered" evidence="1">
    <location>
        <begin position="1"/>
        <end position="50"/>
    </location>
</feature>
<evidence type="ECO:0000313" key="3">
    <source>
        <dbReference type="WBParaSite" id="ALUE_0001961101-mRNA-1"/>
    </source>
</evidence>
<name>A0A0M3ILI3_ASCLU</name>
<sequence>MKEKKRQKEQAFLARGIATTCDGTQLSDPAWSESPSSTPNDSPKTLPPNL</sequence>
<proteinExistence type="predicted"/>
<reference evidence="3" key="1">
    <citation type="submission" date="2017-02" db="UniProtKB">
        <authorList>
            <consortium name="WormBaseParasite"/>
        </authorList>
    </citation>
    <scope>IDENTIFICATION</scope>
</reference>
<dbReference type="Proteomes" id="UP000036681">
    <property type="component" value="Unplaced"/>
</dbReference>
<accession>A0A0M3ILI3</accession>